<proteinExistence type="predicted"/>
<accession>A0A0A8ZU21</accession>
<dbReference type="AlphaFoldDB" id="A0A0A8ZU21"/>
<dbReference type="EMBL" id="GBRH01254991">
    <property type="protein sequence ID" value="JAD42904.1"/>
    <property type="molecule type" value="Transcribed_RNA"/>
</dbReference>
<name>A0A0A8ZU21_ARUDO</name>
<evidence type="ECO:0000313" key="1">
    <source>
        <dbReference type="EMBL" id="JAD42904.1"/>
    </source>
</evidence>
<sequence>MFPCYTFPDMLRNLIQTPLHWTKHSF</sequence>
<reference evidence="1" key="1">
    <citation type="submission" date="2014-09" db="EMBL/GenBank/DDBJ databases">
        <authorList>
            <person name="Magalhaes I.L.F."/>
            <person name="Oliveira U."/>
            <person name="Santos F.R."/>
            <person name="Vidigal T.H.D.A."/>
            <person name="Brescovit A.D."/>
            <person name="Santos A.J."/>
        </authorList>
    </citation>
    <scope>NUCLEOTIDE SEQUENCE</scope>
    <source>
        <tissue evidence="1">Shoot tissue taken approximately 20 cm above the soil surface</tissue>
    </source>
</reference>
<reference evidence="1" key="2">
    <citation type="journal article" date="2015" name="Data Brief">
        <title>Shoot transcriptome of the giant reed, Arundo donax.</title>
        <authorList>
            <person name="Barrero R.A."/>
            <person name="Guerrero F.D."/>
            <person name="Moolhuijzen P."/>
            <person name="Goolsby J.A."/>
            <person name="Tidwell J."/>
            <person name="Bellgard S.E."/>
            <person name="Bellgard M.I."/>
        </authorList>
    </citation>
    <scope>NUCLEOTIDE SEQUENCE</scope>
    <source>
        <tissue evidence="1">Shoot tissue taken approximately 20 cm above the soil surface</tissue>
    </source>
</reference>
<organism evidence="1">
    <name type="scientific">Arundo donax</name>
    <name type="common">Giant reed</name>
    <name type="synonym">Donax arundinaceus</name>
    <dbReference type="NCBI Taxonomy" id="35708"/>
    <lineage>
        <taxon>Eukaryota</taxon>
        <taxon>Viridiplantae</taxon>
        <taxon>Streptophyta</taxon>
        <taxon>Embryophyta</taxon>
        <taxon>Tracheophyta</taxon>
        <taxon>Spermatophyta</taxon>
        <taxon>Magnoliopsida</taxon>
        <taxon>Liliopsida</taxon>
        <taxon>Poales</taxon>
        <taxon>Poaceae</taxon>
        <taxon>PACMAD clade</taxon>
        <taxon>Arundinoideae</taxon>
        <taxon>Arundineae</taxon>
        <taxon>Arundo</taxon>
    </lineage>
</organism>
<protein>
    <submittedName>
        <fullName evidence="1">Uncharacterized protein</fullName>
    </submittedName>
</protein>